<keyword evidence="1" id="KW-1133">Transmembrane helix</keyword>
<name>A0A382ZQL0_9ZZZZ</name>
<dbReference type="EMBL" id="UINC01185309">
    <property type="protein sequence ID" value="SVD96948.1"/>
    <property type="molecule type" value="Genomic_DNA"/>
</dbReference>
<protein>
    <submittedName>
        <fullName evidence="2">Uncharacterized protein</fullName>
    </submittedName>
</protein>
<feature type="transmembrane region" description="Helical" evidence="1">
    <location>
        <begin position="17"/>
        <end position="37"/>
    </location>
</feature>
<gene>
    <name evidence="2" type="ORF">METZ01_LOCUS449802</name>
</gene>
<reference evidence="2" key="1">
    <citation type="submission" date="2018-05" db="EMBL/GenBank/DDBJ databases">
        <authorList>
            <person name="Lanie J.A."/>
            <person name="Ng W.-L."/>
            <person name="Kazmierczak K.M."/>
            <person name="Andrzejewski T.M."/>
            <person name="Davidsen T.M."/>
            <person name="Wayne K.J."/>
            <person name="Tettelin H."/>
            <person name="Glass J.I."/>
            <person name="Rusch D."/>
            <person name="Podicherti R."/>
            <person name="Tsui H.-C.T."/>
            <person name="Winkler M.E."/>
        </authorList>
    </citation>
    <scope>NUCLEOTIDE SEQUENCE</scope>
</reference>
<keyword evidence="1" id="KW-0812">Transmembrane</keyword>
<feature type="non-terminal residue" evidence="2">
    <location>
        <position position="90"/>
    </location>
</feature>
<evidence type="ECO:0000256" key="1">
    <source>
        <dbReference type="SAM" id="Phobius"/>
    </source>
</evidence>
<dbReference type="AlphaFoldDB" id="A0A382ZQL0"/>
<evidence type="ECO:0000313" key="2">
    <source>
        <dbReference type="EMBL" id="SVD96948.1"/>
    </source>
</evidence>
<proteinExistence type="predicted"/>
<keyword evidence="1" id="KW-0472">Membrane</keyword>
<organism evidence="2">
    <name type="scientific">marine metagenome</name>
    <dbReference type="NCBI Taxonomy" id="408172"/>
    <lineage>
        <taxon>unclassified sequences</taxon>
        <taxon>metagenomes</taxon>
        <taxon>ecological metagenomes</taxon>
    </lineage>
</organism>
<accession>A0A382ZQL0</accession>
<sequence>MTESVSTEISNISPRQLWLGVLAAAVIALVLLFVVVLPAEKGIDPTGAGRLLGLNALSNPVRTIEIVDIVGGNEEYRNVEIPDFGDPVPL</sequence>